<sequence>MNTSQAVVGVENDGTRVWKYVFCQWKDIVKSKEQMRRCFKRGEVAVNGVAAEVTRILATGDVVQINFDSLAAHESIYGREKLDVRYEDDYLAVIVKPAGKTMVAFGYMLPFSLRPTGSAEYTEGQIQSTGALETATEEQGDEDEVESFVALSNISPTPTPTPGQQHRLPCAVHLLEKASNGLVLVAKTLDMRSTLIQMHNERMIRRTFRVICHGAWAPGPSTHSDDSLDAVYPAVLDVECIGAIQVVSITPSNEATSISTLDISPHSPYMGVNVRRYFMSIQHPVVGDSGNTKPLKANRKKGLMSALVKVEFVHPRLGTPVVICLDEPAKFEQLRIREQRASLRRQENDMEELKKGGLDPISTYDRTTNQPIAYMVGEKDFFGMRFKVSPSTLIPRSSTETLVHAAIDVAQGRSVKILDVGTGCGCLLLSLLNSIPSATGVGVDISQEALEVAKVNSALHSLEHRARFQVGDLGSLETRPEFLRSFDVLVCNPPYLDSSKAAKLTKTFACTEYEPPVALFASNEGYAAYELLAASLLRDLRGQGPRYVMGKGAHIILEIGSGMGQRVRDIFKFLSFECALKDKQGSERCLVFAVTEPCADVVSK</sequence>
<evidence type="ECO:0000313" key="7">
    <source>
        <dbReference type="Proteomes" id="UP000749646"/>
    </source>
</evidence>
<dbReference type="PANTHER" id="PTHR18895">
    <property type="entry name" value="HEMK METHYLTRANSFERASE"/>
    <property type="match status" value="1"/>
</dbReference>
<dbReference type="InterPro" id="IPR025714">
    <property type="entry name" value="Methyltranfer_dom"/>
</dbReference>
<organism evidence="6 7">
    <name type="scientific">Modicella reniformis</name>
    <dbReference type="NCBI Taxonomy" id="1440133"/>
    <lineage>
        <taxon>Eukaryota</taxon>
        <taxon>Fungi</taxon>
        <taxon>Fungi incertae sedis</taxon>
        <taxon>Mucoromycota</taxon>
        <taxon>Mortierellomycotina</taxon>
        <taxon>Mortierellomycetes</taxon>
        <taxon>Mortierellales</taxon>
        <taxon>Mortierellaceae</taxon>
        <taxon>Modicella</taxon>
    </lineage>
</organism>
<keyword evidence="2" id="KW-0808">Transferase</keyword>
<dbReference type="GO" id="GO:0008276">
    <property type="term" value="F:protein methyltransferase activity"/>
    <property type="evidence" value="ECO:0007669"/>
    <property type="project" value="InterPro"/>
</dbReference>
<evidence type="ECO:0000313" key="6">
    <source>
        <dbReference type="EMBL" id="KAF9962975.1"/>
    </source>
</evidence>
<evidence type="ECO:0000259" key="5">
    <source>
        <dbReference type="Pfam" id="PF13847"/>
    </source>
</evidence>
<dbReference type="InterPro" id="IPR029063">
    <property type="entry name" value="SAM-dependent_MTases_sf"/>
</dbReference>
<evidence type="ECO:0000256" key="3">
    <source>
        <dbReference type="ARBA" id="ARBA00022691"/>
    </source>
</evidence>
<dbReference type="Gene3D" id="3.40.50.150">
    <property type="entry name" value="Vaccinia Virus protein VP39"/>
    <property type="match status" value="1"/>
</dbReference>
<dbReference type="GO" id="GO:0003723">
    <property type="term" value="F:RNA binding"/>
    <property type="evidence" value="ECO:0007669"/>
    <property type="project" value="UniProtKB-KW"/>
</dbReference>
<dbReference type="InterPro" id="IPR002052">
    <property type="entry name" value="DNA_methylase_N6_adenine_CS"/>
</dbReference>
<name>A0A9P6J7C4_9FUNG</name>
<reference evidence="6" key="1">
    <citation type="journal article" date="2020" name="Fungal Divers.">
        <title>Resolving the Mortierellaceae phylogeny through synthesis of multi-gene phylogenetics and phylogenomics.</title>
        <authorList>
            <person name="Vandepol N."/>
            <person name="Liber J."/>
            <person name="Desiro A."/>
            <person name="Na H."/>
            <person name="Kennedy M."/>
            <person name="Barry K."/>
            <person name="Grigoriev I.V."/>
            <person name="Miller A.N."/>
            <person name="O'Donnell K."/>
            <person name="Stajich J.E."/>
            <person name="Bonito G."/>
        </authorList>
    </citation>
    <scope>NUCLEOTIDE SEQUENCE</scope>
    <source>
        <strain evidence="6">MES-2147</strain>
    </source>
</reference>
<keyword evidence="1" id="KW-0489">Methyltransferase</keyword>
<dbReference type="Gene3D" id="3.30.2350.10">
    <property type="entry name" value="Pseudouridine synthase"/>
    <property type="match status" value="1"/>
</dbReference>
<dbReference type="PROSITE" id="PS50889">
    <property type="entry name" value="S4"/>
    <property type="match status" value="1"/>
</dbReference>
<dbReference type="AlphaFoldDB" id="A0A9P6J7C4"/>
<gene>
    <name evidence="6" type="ORF">BGZ65_006905</name>
</gene>
<keyword evidence="4" id="KW-0694">RNA-binding</keyword>
<keyword evidence="3" id="KW-0949">S-adenosyl-L-methionine</keyword>
<dbReference type="GO" id="GO:0009982">
    <property type="term" value="F:pseudouridine synthase activity"/>
    <property type="evidence" value="ECO:0007669"/>
    <property type="project" value="InterPro"/>
</dbReference>
<dbReference type="GO" id="GO:0005739">
    <property type="term" value="C:mitochondrion"/>
    <property type="evidence" value="ECO:0007669"/>
    <property type="project" value="TreeGrafter"/>
</dbReference>
<accession>A0A9P6J7C4</accession>
<evidence type="ECO:0000256" key="4">
    <source>
        <dbReference type="PROSITE-ProRule" id="PRU00182"/>
    </source>
</evidence>
<keyword evidence="7" id="KW-1185">Reference proteome</keyword>
<dbReference type="Proteomes" id="UP000749646">
    <property type="component" value="Unassembled WGS sequence"/>
</dbReference>
<comment type="caution">
    <text evidence="6">The sequence shown here is derived from an EMBL/GenBank/DDBJ whole genome shotgun (WGS) entry which is preliminary data.</text>
</comment>
<dbReference type="OrthoDB" id="269872at2759"/>
<dbReference type="InterPro" id="IPR050320">
    <property type="entry name" value="N5-glutamine_MTase"/>
</dbReference>
<dbReference type="PANTHER" id="PTHR18895:SF74">
    <property type="entry name" value="MTRF1L RELEASE FACTOR GLUTAMINE METHYLTRANSFERASE"/>
    <property type="match status" value="1"/>
</dbReference>
<feature type="domain" description="Methyltransferase" evidence="5">
    <location>
        <begin position="414"/>
        <end position="493"/>
    </location>
</feature>
<dbReference type="NCBIfam" id="TIGR00536">
    <property type="entry name" value="hemK_fam"/>
    <property type="match status" value="1"/>
</dbReference>
<dbReference type="SUPFAM" id="SSF53335">
    <property type="entry name" value="S-adenosyl-L-methionine-dependent methyltransferases"/>
    <property type="match status" value="1"/>
</dbReference>
<protein>
    <recommendedName>
        <fullName evidence="5">Methyltransferase domain-containing protein</fullName>
    </recommendedName>
</protein>
<evidence type="ECO:0000256" key="1">
    <source>
        <dbReference type="ARBA" id="ARBA00022603"/>
    </source>
</evidence>
<evidence type="ECO:0000256" key="2">
    <source>
        <dbReference type="ARBA" id="ARBA00022679"/>
    </source>
</evidence>
<dbReference type="GO" id="GO:0032259">
    <property type="term" value="P:methylation"/>
    <property type="evidence" value="ECO:0007669"/>
    <property type="project" value="UniProtKB-KW"/>
</dbReference>
<dbReference type="EMBL" id="JAAAHW010006338">
    <property type="protein sequence ID" value="KAF9962975.1"/>
    <property type="molecule type" value="Genomic_DNA"/>
</dbReference>
<dbReference type="InterPro" id="IPR020103">
    <property type="entry name" value="PsdUridine_synth_cat_dom_sf"/>
</dbReference>
<proteinExistence type="predicted"/>
<dbReference type="PROSITE" id="PS00092">
    <property type="entry name" value="N6_MTASE"/>
    <property type="match status" value="1"/>
</dbReference>
<dbReference type="GO" id="GO:0001522">
    <property type="term" value="P:pseudouridine synthesis"/>
    <property type="evidence" value="ECO:0007669"/>
    <property type="project" value="InterPro"/>
</dbReference>
<dbReference type="SUPFAM" id="SSF55120">
    <property type="entry name" value="Pseudouridine synthase"/>
    <property type="match status" value="1"/>
</dbReference>
<dbReference type="CDD" id="cd02440">
    <property type="entry name" value="AdoMet_MTases"/>
    <property type="match status" value="1"/>
</dbReference>
<dbReference type="InterPro" id="IPR004556">
    <property type="entry name" value="HemK-like"/>
</dbReference>
<dbReference type="Pfam" id="PF13847">
    <property type="entry name" value="Methyltransf_31"/>
    <property type="match status" value="1"/>
</dbReference>